<feature type="region of interest" description="Disordered" evidence="1">
    <location>
        <begin position="20"/>
        <end position="50"/>
    </location>
</feature>
<organism evidence="2 3">
    <name type="scientific">Populus deltoides</name>
    <name type="common">Eastern poplar</name>
    <name type="synonym">Eastern cottonwood</name>
    <dbReference type="NCBI Taxonomy" id="3696"/>
    <lineage>
        <taxon>Eukaryota</taxon>
        <taxon>Viridiplantae</taxon>
        <taxon>Streptophyta</taxon>
        <taxon>Embryophyta</taxon>
        <taxon>Tracheophyta</taxon>
        <taxon>Spermatophyta</taxon>
        <taxon>Magnoliopsida</taxon>
        <taxon>eudicotyledons</taxon>
        <taxon>Gunneridae</taxon>
        <taxon>Pentapetalae</taxon>
        <taxon>rosids</taxon>
        <taxon>fabids</taxon>
        <taxon>Malpighiales</taxon>
        <taxon>Salicaceae</taxon>
        <taxon>Saliceae</taxon>
        <taxon>Populus</taxon>
    </lineage>
</organism>
<protein>
    <submittedName>
        <fullName evidence="2">Uncharacterized protein</fullName>
    </submittedName>
</protein>
<evidence type="ECO:0000313" key="3">
    <source>
        <dbReference type="Proteomes" id="UP000807159"/>
    </source>
</evidence>
<comment type="caution">
    <text evidence="2">The sequence shown here is derived from an EMBL/GenBank/DDBJ whole genome shotgun (WGS) entry which is preliminary data.</text>
</comment>
<evidence type="ECO:0000313" key="2">
    <source>
        <dbReference type="EMBL" id="KAH8518710.1"/>
    </source>
</evidence>
<keyword evidence="3" id="KW-1185">Reference proteome</keyword>
<reference evidence="2" key="1">
    <citation type="journal article" date="2021" name="J. Hered.">
        <title>Genome Assembly of Salicaceae Populus deltoides (Eastern Cottonwood) I-69 Based on Nanopore Sequencing and Hi-C Technologies.</title>
        <authorList>
            <person name="Bai S."/>
            <person name="Wu H."/>
            <person name="Zhang J."/>
            <person name="Pan Z."/>
            <person name="Zhao W."/>
            <person name="Li Z."/>
            <person name="Tong C."/>
        </authorList>
    </citation>
    <scope>NUCLEOTIDE SEQUENCE</scope>
    <source>
        <tissue evidence="2">Leaf</tissue>
    </source>
</reference>
<dbReference type="AlphaFoldDB" id="A0A8T2ZN09"/>
<dbReference type="Proteomes" id="UP000807159">
    <property type="component" value="Chromosome 1"/>
</dbReference>
<dbReference type="EMBL" id="JACEGQ020000001">
    <property type="protein sequence ID" value="KAH8518710.1"/>
    <property type="molecule type" value="Genomic_DNA"/>
</dbReference>
<name>A0A8T2ZN09_POPDE</name>
<gene>
    <name evidence="2" type="ORF">H0E87_000523</name>
</gene>
<proteinExistence type="predicted"/>
<accession>A0A8T2ZN09</accession>
<evidence type="ECO:0000256" key="1">
    <source>
        <dbReference type="SAM" id="MobiDB-lite"/>
    </source>
</evidence>
<sequence length="110" mass="12098">MFKRCLGLLKNTTAISKTKKKKAHRAYGQGEPEINADGVHEGSSSPQTEIVHGNVSVSTSREDSVIHHKNCIQESCKNSSSGGIVNQHVKDLEKERIKANKLSMLDSKVR</sequence>